<protein>
    <submittedName>
        <fullName evidence="3">Adhesin HecA family 20-residue repeat-containing protein</fullName>
    </submittedName>
</protein>
<organism evidence="3 4">
    <name type="scientific">Modicisalibacter ilicicola DSM 19980</name>
    <dbReference type="NCBI Taxonomy" id="1121942"/>
    <lineage>
        <taxon>Bacteria</taxon>
        <taxon>Pseudomonadati</taxon>
        <taxon>Pseudomonadota</taxon>
        <taxon>Gammaproteobacteria</taxon>
        <taxon>Oceanospirillales</taxon>
        <taxon>Halomonadaceae</taxon>
        <taxon>Modicisalibacter</taxon>
    </lineage>
</organism>
<feature type="domain" description="DUF637" evidence="2">
    <location>
        <begin position="1385"/>
        <end position="1555"/>
    </location>
</feature>
<proteinExistence type="predicted"/>
<dbReference type="STRING" id="1121942.SAMN02745148_00734"/>
<evidence type="ECO:0000313" key="4">
    <source>
        <dbReference type="Proteomes" id="UP000184346"/>
    </source>
</evidence>
<dbReference type="InterPro" id="IPR006915">
    <property type="entry name" value="DUF637_hemagglutn_put"/>
</dbReference>
<reference evidence="3 4" key="1">
    <citation type="submission" date="2016-11" db="EMBL/GenBank/DDBJ databases">
        <authorList>
            <person name="Jaros S."/>
            <person name="Januszkiewicz K."/>
            <person name="Wedrychowicz H."/>
        </authorList>
    </citation>
    <scope>NUCLEOTIDE SEQUENCE [LARGE SCALE GENOMIC DNA]</scope>
    <source>
        <strain evidence="3 4">DSM 19980</strain>
    </source>
</reference>
<dbReference type="OrthoDB" id="2664633at2"/>
<dbReference type="InterPro" id="IPR010069">
    <property type="entry name" value="CdiA_FHA1_rpt"/>
</dbReference>
<dbReference type="InterPro" id="IPR025157">
    <property type="entry name" value="Hemagglutinin_rpt"/>
</dbReference>
<dbReference type="Pfam" id="PF04830">
    <property type="entry name" value="DUF637"/>
    <property type="match status" value="1"/>
</dbReference>
<dbReference type="GO" id="GO:0003824">
    <property type="term" value="F:catalytic activity"/>
    <property type="evidence" value="ECO:0007669"/>
    <property type="project" value="UniProtKB-ARBA"/>
</dbReference>
<evidence type="ECO:0000256" key="1">
    <source>
        <dbReference type="SAM" id="MobiDB-lite"/>
    </source>
</evidence>
<evidence type="ECO:0000259" key="2">
    <source>
        <dbReference type="Pfam" id="PF04830"/>
    </source>
</evidence>
<sequence>MVEASEGLHIHADTLHNNDGDLRALGESGESRLEMAGTFDNDAGRVDIANQDFWLKAKTLLNVQGQLNHAGMGLFNLIAGALTNQDGQVQGAGSGLATIEQVMSIGKWLFKGPLGITLDQALTVEEDERIASADNLSLESTSLNNAGELLANNALSLRTSGDITNRGLISTQGDLTVRARHLTQHDGRLASGDTSTYFLSGTLDNLGRLTGQGNVDIQANYVNNRGTLGSQQDLRIASHGSIDNRPDTLLFSGGDMTLHGKRLFNRYGDIYSQGALNFARDDQNNKADSLENRSGTIEAKRGVSLHTASLLNTKDEFDTFYNATSNYIDVDKTLIPGYRYESGTHQCSGHTMTGPNSCRFRDSSRDKYGYSVAVHELGEYLISKNSADGIISSGGNLTIKSHKMLNSNSNIYANNDIYIFAHSLENSGGGLSSVDHERAYEFTLSAYVTRSKTDTKNETTYYTVPNGDVDQFSSMVAEWNQKGGVGSGGNLLSLPSKLNSNTLKSDVTTITDLDGGESGIIQAGNRVVINAGDTIQNGTINNNTHTQLNGRLGNSSTSAPVNSLEITLNSRTDTSADSPLVGSDAVANYHDAVFARVAPTQLSSFRLPQGNYGLFVRNSSPQSRYLIETNPELTSVDSFLGSGYMLDKLGYTDDGAYKLLGDGRYESRLIRDAVQANTGQRFLDDTLSNDYAQYRYLMDNAVAAKDALQLKVGVGLTPQQTAALTHDIVWMEKQEVEGETVLAPVLYLAQVDARNVRGSSLIQGRDIELIAGGDLINVGTIRASDNLAATSGGTILQGGLVEADDRLALTAQESIRNAMAGEIRGGRVDLDAIDGDIVNDRTAVTAGYEKSYATYLDQGGLISARDSLALTAGRDILNRAEIDSQGDATLLAGRDIANSAVQDTRGGAQTYGRGPTWESTSQLGASIITGGDLALASGRDVVVTASEATAGGALEVNAARDIRLEAGEDTTRAGLSRRVHYDKRSVTQVASRLSSGDDTTLNAGRDVRLEASQVDSGGTLNVAAANDILLASKEDSRSTQLALRRLSASSLQAEQVGSELSAAEDMTLQAGQNVTAIASRVDTDGSLAIQAGNTITLASAESVQSDSFESRAKQKKSLKRRQQGSELTAGNDLSLIAGNDLRLIASQAKAGDEAYLYAGDGVQLLAAHDQDYSLYEKETSGGLFGNSRYRRDEVNDLRAVGSQLASGGDLTVVSGGDQTYQGVRLEAGNDLTLASGGAIHFEAARDLHVESHEKRSGNLAWQSSNGQGRTDETLRQSQLIAQGNLAIQAADGIAIDVKDIDQQTVSQTLDAMVKADPALAWLKAMEARGDVDWQRVKELHDSWDYEQSGLGAGAALAIAIVAIAFVGPAAASLAGFTAGTASFAAVSAGAASLSTTATISTINNGGDLGQAFDDTLSSDSLRGALIAAGSAGLAQGSDQLWGGATDAATGTTQQLDLGSLEGIGRFAGNRATQAIANASLETAFNGGSLGDNLNTNLEGAMAHVASGVLFNAVGDFALEHGWPDGSPQKIALHALSGGLVAEAMGGEFRDGAIAAGANEALVDHLATLVEGDPKLLVFASQLTGIVAAELSGGDVNQGAQIAAQATTYNYLTHKQVDAYAEEAKACEANNNCAEVQEKYRQLSLAQQDDLTAMCATNTTACQQQYQHLVDDYPLFREALDGLGDQDVPWSIGMDAGPLFSQYMEAESAVSQVGFAQHLRENYDLSDEDAALASSAILASMGGVGKYRGVGNAFSIAKSGGKHAGFLKNNQDRPTEELAKGAAKIEKQIALHQAKIKDPAKYVEGWSKLDPRQQEALVNKKWPSDIRRQEEQRDILKGILSERN</sequence>
<keyword evidence="4" id="KW-1185">Reference proteome</keyword>
<dbReference type="Pfam" id="PF13332">
    <property type="entry name" value="Fil_haemagg_2"/>
    <property type="match status" value="5"/>
</dbReference>
<gene>
    <name evidence="3" type="ORF">SAMN02745148_00734</name>
</gene>
<feature type="compositionally biased region" description="Basic residues" evidence="1">
    <location>
        <begin position="1113"/>
        <end position="1122"/>
    </location>
</feature>
<feature type="region of interest" description="Disordered" evidence="1">
    <location>
        <begin position="1106"/>
        <end position="1125"/>
    </location>
</feature>
<dbReference type="NCBIfam" id="TIGR01731">
    <property type="entry name" value="fil_hemag_20aa"/>
    <property type="match status" value="7"/>
</dbReference>
<name>A0A1M4URE3_9GAMM</name>
<dbReference type="Proteomes" id="UP000184346">
    <property type="component" value="Unassembled WGS sequence"/>
</dbReference>
<dbReference type="Pfam" id="PF05594">
    <property type="entry name" value="Fil_haemagg"/>
    <property type="match status" value="5"/>
</dbReference>
<evidence type="ECO:0000313" key="3">
    <source>
        <dbReference type="EMBL" id="SHE59264.1"/>
    </source>
</evidence>
<dbReference type="EMBL" id="FQUJ01000003">
    <property type="protein sequence ID" value="SHE59264.1"/>
    <property type="molecule type" value="Genomic_DNA"/>
</dbReference>
<accession>A0A1M4URE3</accession>
<dbReference type="InterPro" id="IPR008619">
    <property type="entry name" value="Filamentous_hemagglutn_rpt"/>
</dbReference>